<dbReference type="RefSeq" id="WP_018082792.1">
    <property type="nucleotide sequence ID" value="NZ_AQWM01000018.1"/>
</dbReference>
<comment type="caution">
    <text evidence="1">The sequence shown here is derived from an EMBL/GenBank/DDBJ whole genome shotgun (WGS) entry which is preliminary data.</text>
</comment>
<dbReference type="STRING" id="1121022.GCA_000376105_03122"/>
<proteinExistence type="predicted"/>
<dbReference type="EMBL" id="AWGB01000023">
    <property type="protein sequence ID" value="ESQ90514.1"/>
    <property type="molecule type" value="Genomic_DNA"/>
</dbReference>
<evidence type="ECO:0000313" key="2">
    <source>
        <dbReference type="Proteomes" id="UP000017837"/>
    </source>
</evidence>
<sequence>MTTRYAYWLLHTNDRNDEKGLGFYVSKESANKAVEYYREVSGFSDNPDGFEIFPVAVSGPPNFDVVHVLWDMTEDERDERSSSWREYFLGAYSRREDAEAYKLRVEKERSDREIVIDSCVLDHKEWLEGF</sequence>
<reference evidence="1 2" key="1">
    <citation type="journal article" date="2014" name="Nature">
        <title>Sequential evolution of bacterial morphology by co-option of a developmental regulator.</title>
        <authorList>
            <person name="Jiang C."/>
            <person name="Brown P.J."/>
            <person name="Ducret A."/>
            <person name="Brun Y.V."/>
        </authorList>
    </citation>
    <scope>NUCLEOTIDE SEQUENCE [LARGE SCALE GENOMIC DNA]</scope>
    <source>
        <strain evidence="1 2">DSM 16100</strain>
    </source>
</reference>
<dbReference type="PATRIC" id="fig|1121022.4.peg.2512"/>
<gene>
    <name evidence="1" type="ORF">ABENE_12390</name>
</gene>
<keyword evidence="2" id="KW-1185">Reference proteome</keyword>
<dbReference type="Proteomes" id="UP000017837">
    <property type="component" value="Unassembled WGS sequence"/>
</dbReference>
<name>V4PT21_9CAUL</name>
<organism evidence="1 2">
    <name type="scientific">Asticcacaulis benevestitus DSM 16100 = ATCC BAA-896</name>
    <dbReference type="NCBI Taxonomy" id="1121022"/>
    <lineage>
        <taxon>Bacteria</taxon>
        <taxon>Pseudomonadati</taxon>
        <taxon>Pseudomonadota</taxon>
        <taxon>Alphaproteobacteria</taxon>
        <taxon>Caulobacterales</taxon>
        <taxon>Caulobacteraceae</taxon>
        <taxon>Asticcacaulis</taxon>
    </lineage>
</organism>
<dbReference type="AlphaFoldDB" id="V4PT21"/>
<evidence type="ECO:0000313" key="1">
    <source>
        <dbReference type="EMBL" id="ESQ90514.1"/>
    </source>
</evidence>
<protein>
    <submittedName>
        <fullName evidence="1">Uncharacterized protein</fullName>
    </submittedName>
</protein>
<dbReference type="OrthoDB" id="2086474at2"/>
<accession>V4PT21</accession>